<keyword evidence="8 9" id="KW-0472">Membrane</keyword>
<dbReference type="PANTHER" id="PTHR30588:SF0">
    <property type="entry name" value="BRANCHED-CHAIN AMINO ACID PERMEASE BRNQ"/>
    <property type="match status" value="1"/>
</dbReference>
<comment type="caution">
    <text evidence="10">The sequence shown here is derived from an EMBL/GenBank/DDBJ whole genome shotgun (WGS) entry which is preliminary data.</text>
</comment>
<dbReference type="AlphaFoldDB" id="A0A9D1MQN7"/>
<dbReference type="NCBIfam" id="TIGR00796">
    <property type="entry name" value="livcs"/>
    <property type="match status" value="1"/>
</dbReference>
<dbReference type="GO" id="GO:0015818">
    <property type="term" value="P:isoleucine transport"/>
    <property type="evidence" value="ECO:0007669"/>
    <property type="project" value="TreeGrafter"/>
</dbReference>
<feature type="transmembrane region" description="Helical" evidence="9">
    <location>
        <begin position="417"/>
        <end position="441"/>
    </location>
</feature>
<keyword evidence="3 9" id="KW-0813">Transport</keyword>
<keyword evidence="6 9" id="KW-0029">Amino-acid transport</keyword>
<evidence type="ECO:0000256" key="3">
    <source>
        <dbReference type="ARBA" id="ARBA00022448"/>
    </source>
</evidence>
<dbReference type="Pfam" id="PF05525">
    <property type="entry name" value="Branch_AA_trans"/>
    <property type="match status" value="1"/>
</dbReference>
<protein>
    <recommendedName>
        <fullName evidence="9">Branched-chain amino acid transport system carrier protein</fullName>
    </recommendedName>
</protein>
<feature type="transmembrane region" description="Helical" evidence="9">
    <location>
        <begin position="7"/>
        <end position="29"/>
    </location>
</feature>
<evidence type="ECO:0000256" key="8">
    <source>
        <dbReference type="ARBA" id="ARBA00023136"/>
    </source>
</evidence>
<evidence type="ECO:0000256" key="4">
    <source>
        <dbReference type="ARBA" id="ARBA00022475"/>
    </source>
</evidence>
<feature type="transmembrane region" description="Helical" evidence="9">
    <location>
        <begin position="376"/>
        <end position="397"/>
    </location>
</feature>
<evidence type="ECO:0000313" key="11">
    <source>
        <dbReference type="Proteomes" id="UP000824099"/>
    </source>
</evidence>
<dbReference type="Proteomes" id="UP000824099">
    <property type="component" value="Unassembled WGS sequence"/>
</dbReference>
<feature type="transmembrane region" description="Helical" evidence="9">
    <location>
        <begin position="228"/>
        <end position="251"/>
    </location>
</feature>
<feature type="transmembrane region" description="Helical" evidence="9">
    <location>
        <begin position="282"/>
        <end position="307"/>
    </location>
</feature>
<reference evidence="10" key="1">
    <citation type="submission" date="2020-10" db="EMBL/GenBank/DDBJ databases">
        <authorList>
            <person name="Gilroy R."/>
        </authorList>
    </citation>
    <scope>NUCLEOTIDE SEQUENCE</scope>
    <source>
        <strain evidence="10">CHK160-1198</strain>
    </source>
</reference>
<feature type="transmembrane region" description="Helical" evidence="9">
    <location>
        <begin position="319"/>
        <end position="340"/>
    </location>
</feature>
<name>A0A9D1MQN7_9FIRM</name>
<dbReference type="GO" id="GO:0015820">
    <property type="term" value="P:L-leucine transport"/>
    <property type="evidence" value="ECO:0007669"/>
    <property type="project" value="TreeGrafter"/>
</dbReference>
<dbReference type="GO" id="GO:0015188">
    <property type="term" value="F:L-isoleucine transmembrane transporter activity"/>
    <property type="evidence" value="ECO:0007669"/>
    <property type="project" value="TreeGrafter"/>
</dbReference>
<organism evidence="10 11">
    <name type="scientific">Candidatus Avacidaminococcus intestinavium</name>
    <dbReference type="NCBI Taxonomy" id="2840684"/>
    <lineage>
        <taxon>Bacteria</taxon>
        <taxon>Bacillati</taxon>
        <taxon>Bacillota</taxon>
        <taxon>Negativicutes</taxon>
        <taxon>Acidaminococcales</taxon>
        <taxon>Acidaminococcaceae</taxon>
        <taxon>Acidaminococcaceae incertae sedis</taxon>
        <taxon>Candidatus Avacidaminococcus</taxon>
    </lineage>
</organism>
<evidence type="ECO:0000256" key="2">
    <source>
        <dbReference type="ARBA" id="ARBA00008540"/>
    </source>
</evidence>
<evidence type="ECO:0000256" key="1">
    <source>
        <dbReference type="ARBA" id="ARBA00004651"/>
    </source>
</evidence>
<evidence type="ECO:0000256" key="5">
    <source>
        <dbReference type="ARBA" id="ARBA00022692"/>
    </source>
</evidence>
<dbReference type="GO" id="GO:0005304">
    <property type="term" value="F:L-valine transmembrane transporter activity"/>
    <property type="evidence" value="ECO:0007669"/>
    <property type="project" value="TreeGrafter"/>
</dbReference>
<feature type="transmembrane region" description="Helical" evidence="9">
    <location>
        <begin position="346"/>
        <end position="367"/>
    </location>
</feature>
<feature type="transmembrane region" description="Helical" evidence="9">
    <location>
        <begin position="198"/>
        <end position="216"/>
    </location>
</feature>
<comment type="function">
    <text evidence="9">Component of the transport system for branched-chain amino acids.</text>
</comment>
<evidence type="ECO:0000313" key="10">
    <source>
        <dbReference type="EMBL" id="HIU64437.1"/>
    </source>
</evidence>
<feature type="transmembrane region" description="Helical" evidence="9">
    <location>
        <begin position="81"/>
        <end position="101"/>
    </location>
</feature>
<evidence type="ECO:0000256" key="6">
    <source>
        <dbReference type="ARBA" id="ARBA00022970"/>
    </source>
</evidence>
<dbReference type="GO" id="GO:0005886">
    <property type="term" value="C:plasma membrane"/>
    <property type="evidence" value="ECO:0007669"/>
    <property type="project" value="UniProtKB-SubCell"/>
</dbReference>
<keyword evidence="7 9" id="KW-1133">Transmembrane helix</keyword>
<comment type="subcellular location">
    <subcellularLocation>
        <location evidence="1 9">Cell membrane</location>
        <topology evidence="1 9">Multi-pass membrane protein</topology>
    </subcellularLocation>
</comment>
<comment type="similarity">
    <text evidence="2 9">Belongs to the branched chain amino acid transporter family.</text>
</comment>
<keyword evidence="5 9" id="KW-0812">Transmembrane</keyword>
<gene>
    <name evidence="10" type="primary">brnQ</name>
    <name evidence="10" type="ORF">IAB06_05335</name>
</gene>
<evidence type="ECO:0000256" key="9">
    <source>
        <dbReference type="RuleBase" id="RU362122"/>
    </source>
</evidence>
<feature type="transmembrane region" description="Helical" evidence="9">
    <location>
        <begin position="121"/>
        <end position="141"/>
    </location>
</feature>
<evidence type="ECO:0000256" key="7">
    <source>
        <dbReference type="ARBA" id="ARBA00022989"/>
    </source>
</evidence>
<dbReference type="GO" id="GO:0015190">
    <property type="term" value="F:L-leucine transmembrane transporter activity"/>
    <property type="evidence" value="ECO:0007669"/>
    <property type="project" value="TreeGrafter"/>
</dbReference>
<feature type="transmembrane region" description="Helical" evidence="9">
    <location>
        <begin position="41"/>
        <end position="61"/>
    </location>
</feature>
<dbReference type="EMBL" id="DVNI01000085">
    <property type="protein sequence ID" value="HIU64437.1"/>
    <property type="molecule type" value="Genomic_DNA"/>
</dbReference>
<feature type="transmembrane region" description="Helical" evidence="9">
    <location>
        <begin position="153"/>
        <end position="172"/>
    </location>
</feature>
<proteinExistence type="inferred from homology"/>
<dbReference type="PANTHER" id="PTHR30588">
    <property type="entry name" value="BRANCHED-CHAIN AMINO ACID TRANSPORT SYSTEM 2 CARRIER PROTEIN"/>
    <property type="match status" value="1"/>
</dbReference>
<sequence>MHKKLAISEYIAIGSMLFGLFFGAGNLIFPVHMGQLAGSEIFTATLGFVVTAVGLPFLGILAIGLSRSDGLFDLAGRVHPYYAYAFTILLYMTIGPFFALPRTGTVAYEIGLSLFVAEQDQTLMLAVFTILFFGGALFFALRPNKILTWVGKVLNPIFLVFLSILIIVSLVYPMGTVSNAAVHDIYATSAFLKGFTEGYNTMDALAALAFGIIVVQNIKELGVTEPKAIAWGTFKAGIVSVILMCLIYWFLGLMGATSTGLMEPAANGGIAWAKISNHFFGYYGSLLLAVIVTLACFKTAIGLIVACSKTFEEMFPEALGYKEYTIIFTVFSCVVANIGLTQLIKLSIPVLMFIYPLAIALIFLALFSRMFKDRRCVYFTTSLFTMFGSIGDSLNAMPELIKSTPTIESILNFYHVYLPFYDLGMGWIVPMLVGAVVGLAISLRK</sequence>
<accession>A0A9D1MQN7</accession>
<reference evidence="10" key="2">
    <citation type="journal article" date="2021" name="PeerJ">
        <title>Extensive microbial diversity within the chicken gut microbiome revealed by metagenomics and culture.</title>
        <authorList>
            <person name="Gilroy R."/>
            <person name="Ravi A."/>
            <person name="Getino M."/>
            <person name="Pursley I."/>
            <person name="Horton D.L."/>
            <person name="Alikhan N.F."/>
            <person name="Baker D."/>
            <person name="Gharbi K."/>
            <person name="Hall N."/>
            <person name="Watson M."/>
            <person name="Adriaenssens E.M."/>
            <person name="Foster-Nyarko E."/>
            <person name="Jarju S."/>
            <person name="Secka A."/>
            <person name="Antonio M."/>
            <person name="Oren A."/>
            <person name="Chaudhuri R.R."/>
            <person name="La Ragione R."/>
            <person name="Hildebrand F."/>
            <person name="Pallen M.J."/>
        </authorList>
    </citation>
    <scope>NUCLEOTIDE SEQUENCE</scope>
    <source>
        <strain evidence="10">CHK160-1198</strain>
    </source>
</reference>
<dbReference type="InterPro" id="IPR004685">
    <property type="entry name" value="Brnchd-chn_aa_trnsp_Livcs"/>
</dbReference>
<keyword evidence="4" id="KW-1003">Cell membrane</keyword>